<evidence type="ECO:0000313" key="3">
    <source>
        <dbReference type="Proteomes" id="UP000002574"/>
    </source>
</evidence>
<keyword evidence="1" id="KW-0472">Membrane</keyword>
<dbReference type="EMBL" id="AP011112">
    <property type="protein sequence ID" value="BAI68749.1"/>
    <property type="molecule type" value="Genomic_DNA"/>
</dbReference>
<dbReference type="eggNOG" id="ENOG50330Z1">
    <property type="taxonomic scope" value="Bacteria"/>
</dbReference>
<dbReference type="KEGG" id="hth:HTH_0282"/>
<dbReference type="AlphaFoldDB" id="D3DFZ7"/>
<keyword evidence="1" id="KW-0812">Transmembrane</keyword>
<reference evidence="2 3" key="1">
    <citation type="journal article" date="2010" name="J. Bacteriol.">
        <title>Complete genome sequence of the thermophilic, obligately chemolithoautotrophic hydrogen-oxidizing bacterium Hydrogenobacter thermophilus TK-6.</title>
        <authorList>
            <person name="Arai H."/>
            <person name="Kanbe H."/>
            <person name="Ishii M."/>
            <person name="Igarashi Y."/>
        </authorList>
    </citation>
    <scope>NUCLEOTIDE SEQUENCE [LARGE SCALE GENOMIC DNA]</scope>
    <source>
        <strain evidence="3">DSM 6534 / IAM 12695 / TK-6 [Tokyo]</strain>
    </source>
</reference>
<accession>D3DFZ7</accession>
<proteinExistence type="predicted"/>
<protein>
    <submittedName>
        <fullName evidence="2">Uncharacterized protein</fullName>
    </submittedName>
</protein>
<organism evidence="2 3">
    <name type="scientific">Hydrogenobacter thermophilus (strain DSM 6534 / IAM 12695 / TK-6)</name>
    <dbReference type="NCBI Taxonomy" id="608538"/>
    <lineage>
        <taxon>Bacteria</taxon>
        <taxon>Pseudomonadati</taxon>
        <taxon>Aquificota</taxon>
        <taxon>Aquificia</taxon>
        <taxon>Aquificales</taxon>
        <taxon>Aquificaceae</taxon>
        <taxon>Hydrogenobacter</taxon>
    </lineage>
</organism>
<name>D3DFZ7_HYDTT</name>
<dbReference type="Proteomes" id="UP000002574">
    <property type="component" value="Chromosome"/>
</dbReference>
<keyword evidence="3" id="KW-1185">Reference proteome</keyword>
<gene>
    <name evidence="2" type="ordered locus">HTH_0282</name>
</gene>
<feature type="transmembrane region" description="Helical" evidence="1">
    <location>
        <begin position="56"/>
        <end position="79"/>
    </location>
</feature>
<evidence type="ECO:0000256" key="1">
    <source>
        <dbReference type="SAM" id="Phobius"/>
    </source>
</evidence>
<evidence type="ECO:0000313" key="2">
    <source>
        <dbReference type="EMBL" id="BAI68749.1"/>
    </source>
</evidence>
<feature type="transmembrane region" description="Helical" evidence="1">
    <location>
        <begin position="6"/>
        <end position="25"/>
    </location>
</feature>
<keyword evidence="1" id="KW-1133">Transmembrane helix</keyword>
<sequence length="85" mass="9819">MLYGFLMVLFACFYAILYALGRASHLPSLQRLSYGFGVLEFLSGLGMVASDYLDTFWRVLILFSIIAYLFIPPIMWRVVVAFHER</sequence>
<dbReference type="STRING" id="608538.HTH_0282"/>